<name>A0A0F4GVE9_9PEZI</name>
<dbReference type="Proteomes" id="UP000033647">
    <property type="component" value="Unassembled WGS sequence"/>
</dbReference>
<reference evidence="3 4" key="1">
    <citation type="submission" date="2015-03" db="EMBL/GenBank/DDBJ databases">
        <title>RNA-seq based gene annotation and comparative genomics of four Zymoseptoria species reveal species-specific pathogenicity related genes and transposable element activity.</title>
        <authorList>
            <person name="Grandaubert J."/>
            <person name="Bhattacharyya A."/>
            <person name="Stukenbrock E.H."/>
        </authorList>
    </citation>
    <scope>NUCLEOTIDE SEQUENCE [LARGE SCALE GENOMIC DNA]</scope>
    <source>
        <strain evidence="3 4">Zb18110</strain>
    </source>
</reference>
<keyword evidence="4" id="KW-1185">Reference proteome</keyword>
<keyword evidence="1" id="KW-0175">Coiled coil</keyword>
<feature type="compositionally biased region" description="Basic and acidic residues" evidence="2">
    <location>
        <begin position="19"/>
        <end position="29"/>
    </location>
</feature>
<evidence type="ECO:0000256" key="1">
    <source>
        <dbReference type="SAM" id="Coils"/>
    </source>
</evidence>
<sequence>MTDQRVAVSDGALDSSSKNGERSKVESTEYKLLDIQEKRLEIQQKKLEMELEDEKRRLMQRNQQYPCGVTRPCQELQYQMPEEGQTQKRKANAHDRQRESNRSKHIKAEPGTGPPAARTSNFIDLTTPPPAETALPTMSQRAVVAGRKAKHNYAPINADYPSIAETKDGSLVELRCSECGANSRFCRGDTTWLEAGQSLAAHYINAHREIHAANKMTMQQLNEQSVYKILSNEEANAVRYGTGPTYIIEPVLGERGQAQYDKRSSPEPSAPVRHRRANPTPAASTNGDEDDEEDIKPQYSQGSATMMNSNSRDASSVSASATGRPFMAARKSAPACGQQAKVWPGWASE</sequence>
<evidence type="ECO:0000313" key="3">
    <source>
        <dbReference type="EMBL" id="KJY01008.1"/>
    </source>
</evidence>
<proteinExistence type="predicted"/>
<evidence type="ECO:0000256" key="2">
    <source>
        <dbReference type="SAM" id="MobiDB-lite"/>
    </source>
</evidence>
<feature type="coiled-coil region" evidence="1">
    <location>
        <begin position="30"/>
        <end position="64"/>
    </location>
</feature>
<dbReference type="EMBL" id="LAFY01000297">
    <property type="protein sequence ID" value="KJY01008.1"/>
    <property type="molecule type" value="Genomic_DNA"/>
</dbReference>
<dbReference type="AlphaFoldDB" id="A0A0F4GVE9"/>
<feature type="region of interest" description="Disordered" evidence="2">
    <location>
        <begin position="1"/>
        <end position="29"/>
    </location>
</feature>
<comment type="caution">
    <text evidence="3">The sequence shown here is derived from an EMBL/GenBank/DDBJ whole genome shotgun (WGS) entry which is preliminary data.</text>
</comment>
<protein>
    <submittedName>
        <fullName evidence="3">Uncharacterized protein</fullName>
    </submittedName>
</protein>
<feature type="region of interest" description="Disordered" evidence="2">
    <location>
        <begin position="81"/>
        <end position="123"/>
    </location>
</feature>
<gene>
    <name evidence="3" type="ORF">TI39_contig305g00039</name>
</gene>
<feature type="compositionally biased region" description="Basic and acidic residues" evidence="2">
    <location>
        <begin position="92"/>
        <end position="108"/>
    </location>
</feature>
<feature type="compositionally biased region" description="Low complexity" evidence="2">
    <location>
        <begin position="309"/>
        <end position="321"/>
    </location>
</feature>
<accession>A0A0F4GVE9</accession>
<evidence type="ECO:0000313" key="4">
    <source>
        <dbReference type="Proteomes" id="UP000033647"/>
    </source>
</evidence>
<dbReference type="OrthoDB" id="10630310at2759"/>
<feature type="region of interest" description="Disordered" evidence="2">
    <location>
        <begin position="252"/>
        <end position="349"/>
    </location>
</feature>
<feature type="compositionally biased region" description="Polar residues" evidence="2">
    <location>
        <begin position="298"/>
        <end position="308"/>
    </location>
</feature>
<organism evidence="3 4">
    <name type="scientific">Zymoseptoria brevis</name>
    <dbReference type="NCBI Taxonomy" id="1047168"/>
    <lineage>
        <taxon>Eukaryota</taxon>
        <taxon>Fungi</taxon>
        <taxon>Dikarya</taxon>
        <taxon>Ascomycota</taxon>
        <taxon>Pezizomycotina</taxon>
        <taxon>Dothideomycetes</taxon>
        <taxon>Dothideomycetidae</taxon>
        <taxon>Mycosphaerellales</taxon>
        <taxon>Mycosphaerellaceae</taxon>
        <taxon>Zymoseptoria</taxon>
    </lineage>
</organism>